<keyword evidence="2" id="KW-1185">Reference proteome</keyword>
<dbReference type="Proteomes" id="UP001418222">
    <property type="component" value="Unassembled WGS sequence"/>
</dbReference>
<organism evidence="1 2">
    <name type="scientific">Platanthera zijinensis</name>
    <dbReference type="NCBI Taxonomy" id="2320716"/>
    <lineage>
        <taxon>Eukaryota</taxon>
        <taxon>Viridiplantae</taxon>
        <taxon>Streptophyta</taxon>
        <taxon>Embryophyta</taxon>
        <taxon>Tracheophyta</taxon>
        <taxon>Spermatophyta</taxon>
        <taxon>Magnoliopsida</taxon>
        <taxon>Liliopsida</taxon>
        <taxon>Asparagales</taxon>
        <taxon>Orchidaceae</taxon>
        <taxon>Orchidoideae</taxon>
        <taxon>Orchideae</taxon>
        <taxon>Orchidinae</taxon>
        <taxon>Platanthera</taxon>
    </lineage>
</organism>
<reference evidence="1 2" key="1">
    <citation type="journal article" date="2022" name="Nat. Plants">
        <title>Genomes of leafy and leafless Platanthera orchids illuminate the evolution of mycoheterotrophy.</title>
        <authorList>
            <person name="Li M.H."/>
            <person name="Liu K.W."/>
            <person name="Li Z."/>
            <person name="Lu H.C."/>
            <person name="Ye Q.L."/>
            <person name="Zhang D."/>
            <person name="Wang J.Y."/>
            <person name="Li Y.F."/>
            <person name="Zhong Z.M."/>
            <person name="Liu X."/>
            <person name="Yu X."/>
            <person name="Liu D.K."/>
            <person name="Tu X.D."/>
            <person name="Liu B."/>
            <person name="Hao Y."/>
            <person name="Liao X.Y."/>
            <person name="Jiang Y.T."/>
            <person name="Sun W.H."/>
            <person name="Chen J."/>
            <person name="Chen Y.Q."/>
            <person name="Ai Y."/>
            <person name="Zhai J.W."/>
            <person name="Wu S.S."/>
            <person name="Zhou Z."/>
            <person name="Hsiao Y.Y."/>
            <person name="Wu W.L."/>
            <person name="Chen Y.Y."/>
            <person name="Lin Y.F."/>
            <person name="Hsu J.L."/>
            <person name="Li C.Y."/>
            <person name="Wang Z.W."/>
            <person name="Zhao X."/>
            <person name="Zhong W.Y."/>
            <person name="Ma X.K."/>
            <person name="Ma L."/>
            <person name="Huang J."/>
            <person name="Chen G.Z."/>
            <person name="Huang M.Z."/>
            <person name="Huang L."/>
            <person name="Peng D.H."/>
            <person name="Luo Y.B."/>
            <person name="Zou S.Q."/>
            <person name="Chen S.P."/>
            <person name="Lan S."/>
            <person name="Tsai W.C."/>
            <person name="Van de Peer Y."/>
            <person name="Liu Z.J."/>
        </authorList>
    </citation>
    <scope>NUCLEOTIDE SEQUENCE [LARGE SCALE GENOMIC DNA]</scope>
    <source>
        <strain evidence="1">Lor287</strain>
    </source>
</reference>
<protein>
    <submittedName>
        <fullName evidence="1">Uncharacterized protein</fullName>
    </submittedName>
</protein>
<evidence type="ECO:0000313" key="1">
    <source>
        <dbReference type="EMBL" id="KAK8940828.1"/>
    </source>
</evidence>
<name>A0AAP0G6I4_9ASPA</name>
<comment type="caution">
    <text evidence="1">The sequence shown here is derived from an EMBL/GenBank/DDBJ whole genome shotgun (WGS) entry which is preliminary data.</text>
</comment>
<dbReference type="AlphaFoldDB" id="A0AAP0G6I4"/>
<dbReference type="EMBL" id="JBBWWQ010000008">
    <property type="protein sequence ID" value="KAK8940828.1"/>
    <property type="molecule type" value="Genomic_DNA"/>
</dbReference>
<proteinExistence type="predicted"/>
<gene>
    <name evidence="1" type="ORF">KSP39_PZI009709</name>
</gene>
<accession>A0AAP0G6I4</accession>
<evidence type="ECO:0000313" key="2">
    <source>
        <dbReference type="Proteomes" id="UP001418222"/>
    </source>
</evidence>
<sequence>MHVYRPCILAIHHHPLLLEKLKQETRKFSCMKTFVVLMLAPLFQALLESNGNMALHKSSSSLHYSSELPSALFTESACCCSRQIFNFSATWARVLQPTTSFPRFLTSPEQMFD</sequence>